<feature type="transmembrane region" description="Helical" evidence="6">
    <location>
        <begin position="375"/>
        <end position="399"/>
    </location>
</feature>
<dbReference type="Proteomes" id="UP001391051">
    <property type="component" value="Unassembled WGS sequence"/>
</dbReference>
<dbReference type="InterPro" id="IPR011701">
    <property type="entry name" value="MFS"/>
</dbReference>
<keyword evidence="2" id="KW-0813">Transport</keyword>
<feature type="transmembrane region" description="Helical" evidence="6">
    <location>
        <begin position="156"/>
        <end position="181"/>
    </location>
</feature>
<gene>
    <name evidence="8" type="ORF">PG986_014528</name>
</gene>
<protein>
    <submittedName>
        <fullName evidence="8">MFS general substrate transporter</fullName>
    </submittedName>
</protein>
<accession>A0ABR1PTS3</accession>
<keyword evidence="9" id="KW-1185">Reference proteome</keyword>
<dbReference type="PROSITE" id="PS50850">
    <property type="entry name" value="MFS"/>
    <property type="match status" value="1"/>
</dbReference>
<name>A0ABR1PTS3_9PEZI</name>
<feature type="transmembrane region" description="Helical" evidence="6">
    <location>
        <begin position="29"/>
        <end position="56"/>
    </location>
</feature>
<evidence type="ECO:0000256" key="6">
    <source>
        <dbReference type="SAM" id="Phobius"/>
    </source>
</evidence>
<evidence type="ECO:0000313" key="8">
    <source>
        <dbReference type="EMBL" id="KAK7937660.1"/>
    </source>
</evidence>
<feature type="transmembrane region" description="Helical" evidence="6">
    <location>
        <begin position="498"/>
        <end position="518"/>
    </location>
</feature>
<organism evidence="8 9">
    <name type="scientific">Apiospora aurea</name>
    <dbReference type="NCBI Taxonomy" id="335848"/>
    <lineage>
        <taxon>Eukaryota</taxon>
        <taxon>Fungi</taxon>
        <taxon>Dikarya</taxon>
        <taxon>Ascomycota</taxon>
        <taxon>Pezizomycotina</taxon>
        <taxon>Sordariomycetes</taxon>
        <taxon>Xylariomycetidae</taxon>
        <taxon>Amphisphaeriales</taxon>
        <taxon>Apiosporaceae</taxon>
        <taxon>Apiospora</taxon>
    </lineage>
</organism>
<dbReference type="PANTHER" id="PTHR42718:SF9">
    <property type="entry name" value="MAJOR FACILITATOR SUPERFAMILY MULTIDRUG TRANSPORTER MFSC"/>
    <property type="match status" value="1"/>
</dbReference>
<evidence type="ECO:0000313" key="9">
    <source>
        <dbReference type="Proteomes" id="UP001391051"/>
    </source>
</evidence>
<keyword evidence="3 6" id="KW-0812">Transmembrane</keyword>
<evidence type="ECO:0000256" key="2">
    <source>
        <dbReference type="ARBA" id="ARBA00022448"/>
    </source>
</evidence>
<feature type="transmembrane region" description="Helical" evidence="6">
    <location>
        <begin position="245"/>
        <end position="268"/>
    </location>
</feature>
<feature type="transmembrane region" description="Helical" evidence="6">
    <location>
        <begin position="274"/>
        <end position="293"/>
    </location>
</feature>
<dbReference type="InterPro" id="IPR020846">
    <property type="entry name" value="MFS_dom"/>
</dbReference>
<evidence type="ECO:0000256" key="5">
    <source>
        <dbReference type="ARBA" id="ARBA00023136"/>
    </source>
</evidence>
<evidence type="ECO:0000256" key="4">
    <source>
        <dbReference type="ARBA" id="ARBA00022989"/>
    </source>
</evidence>
<dbReference type="Gene3D" id="1.20.1250.20">
    <property type="entry name" value="MFS general substrate transporter like domains"/>
    <property type="match status" value="2"/>
</dbReference>
<keyword evidence="5 6" id="KW-0472">Membrane</keyword>
<reference evidence="8 9" key="1">
    <citation type="submission" date="2023-01" db="EMBL/GenBank/DDBJ databases">
        <title>Analysis of 21 Apiospora genomes using comparative genomics revels a genus with tremendous synthesis potential of carbohydrate active enzymes and secondary metabolites.</title>
        <authorList>
            <person name="Sorensen T."/>
        </authorList>
    </citation>
    <scope>NUCLEOTIDE SEQUENCE [LARGE SCALE GENOMIC DNA]</scope>
    <source>
        <strain evidence="8 9">CBS 24483</strain>
    </source>
</reference>
<feature type="transmembrane region" description="Helical" evidence="6">
    <location>
        <begin position="97"/>
        <end position="116"/>
    </location>
</feature>
<dbReference type="RefSeq" id="XP_066692988.1">
    <property type="nucleotide sequence ID" value="XM_066850750.1"/>
</dbReference>
<feature type="transmembrane region" description="Helical" evidence="6">
    <location>
        <begin position="456"/>
        <end position="478"/>
    </location>
</feature>
<dbReference type="EMBL" id="JAQQWE010000010">
    <property type="protein sequence ID" value="KAK7937660.1"/>
    <property type="molecule type" value="Genomic_DNA"/>
</dbReference>
<dbReference type="PANTHER" id="PTHR42718">
    <property type="entry name" value="MAJOR FACILITATOR SUPERFAMILY MULTIDRUG TRANSPORTER MFSC"/>
    <property type="match status" value="1"/>
</dbReference>
<feature type="domain" description="Major facilitator superfamily (MFS) profile" evidence="7">
    <location>
        <begin position="31"/>
        <end position="522"/>
    </location>
</feature>
<dbReference type="Pfam" id="PF07690">
    <property type="entry name" value="MFS_1"/>
    <property type="match status" value="2"/>
</dbReference>
<evidence type="ECO:0000256" key="1">
    <source>
        <dbReference type="ARBA" id="ARBA00004141"/>
    </source>
</evidence>
<comment type="subcellular location">
    <subcellularLocation>
        <location evidence="1">Membrane</location>
        <topology evidence="1">Multi-pass membrane protein</topology>
    </subcellularLocation>
</comment>
<feature type="transmembrane region" description="Helical" evidence="6">
    <location>
        <begin position="411"/>
        <end position="435"/>
    </location>
</feature>
<comment type="caution">
    <text evidence="8">The sequence shown here is derived from an EMBL/GenBank/DDBJ whole genome shotgun (WGS) entry which is preliminary data.</text>
</comment>
<feature type="transmembrane region" description="Helical" evidence="6">
    <location>
        <begin position="68"/>
        <end position="85"/>
    </location>
</feature>
<dbReference type="InterPro" id="IPR036259">
    <property type="entry name" value="MFS_trans_sf"/>
</dbReference>
<feature type="transmembrane region" description="Helical" evidence="6">
    <location>
        <begin position="187"/>
        <end position="207"/>
    </location>
</feature>
<evidence type="ECO:0000259" key="7">
    <source>
        <dbReference type="PROSITE" id="PS50850"/>
    </source>
</evidence>
<proteinExistence type="predicted"/>
<dbReference type="SUPFAM" id="SSF103473">
    <property type="entry name" value="MFS general substrate transporter"/>
    <property type="match status" value="2"/>
</dbReference>
<dbReference type="GeneID" id="92083812"/>
<keyword evidence="4 6" id="KW-1133">Transmembrane helix</keyword>
<sequence>MRETEHSLLLGNDSSALAKSPKLSPTRQILIVGAMACAGLLNIFTVQSTVIVLPAIQESLSIPVSRQQLITSMYSISSGCTLLLCGRLADVHGRKRVFLAGAAGFTASSIATPFAPDEVSFYALRVLQGFSNAATVPSALGILATLFPQGGHQRKWAFVTFSAASSLGSVVGNLVGGIIGAYLSWNWVFWIPAGIAALVGLLAYGIVPPVAAPSCLTTQPSDEPSLGSDVINHCGSSAHAQSVDWLGGMAITASMLSLLLALSYATAFWSRSPLALLGLVALSAGLAGAFFLWQRRLESGASRWAPLIQTSMFANTDFSVSLIVMASFCGSYNSFLVFASVFYQDYLGLDTLQTTLRFIPAGAVGPRLLRPPPILALWPSPFYVVVVGILCGIATPLLYALPSIPPDASYWAWGFPAMCLCFSVDIVWPVVGLVIARSVPDDQQAIAGGALQTANLMGRAVGLAVAAAVQVAVLQQGQGSEGRGPLVGDLLLLRSLRAAQWTNVGLAVLALLLVLGFFRKMGHI</sequence>
<evidence type="ECO:0000256" key="3">
    <source>
        <dbReference type="ARBA" id="ARBA00022692"/>
    </source>
</evidence>